<accession>A0A8D8ZCU3</accession>
<sequence>MFEHIILLSELFVAVWTREGEVPWKIRRKKLTLLGILRAKLFNFRVILVKLYFIEVNLAPGRKNGGSSVTYHSRIGFENMHEQSCWYSKARQIFVWILGKNVVVRCVPGAKLVWYAVSPVPN</sequence>
<dbReference type="EMBL" id="HBUF01497393">
    <property type="protein sequence ID" value="CAG6745488.1"/>
    <property type="molecule type" value="Transcribed_RNA"/>
</dbReference>
<reference evidence="1" key="1">
    <citation type="submission" date="2021-05" db="EMBL/GenBank/DDBJ databases">
        <authorList>
            <person name="Alioto T."/>
            <person name="Alioto T."/>
            <person name="Gomez Garrido J."/>
        </authorList>
    </citation>
    <scope>NUCLEOTIDE SEQUENCE</scope>
</reference>
<dbReference type="AlphaFoldDB" id="A0A8D8ZCU3"/>
<organism evidence="1">
    <name type="scientific">Cacopsylla melanoneura</name>
    <dbReference type="NCBI Taxonomy" id="428564"/>
    <lineage>
        <taxon>Eukaryota</taxon>
        <taxon>Metazoa</taxon>
        <taxon>Ecdysozoa</taxon>
        <taxon>Arthropoda</taxon>
        <taxon>Hexapoda</taxon>
        <taxon>Insecta</taxon>
        <taxon>Pterygota</taxon>
        <taxon>Neoptera</taxon>
        <taxon>Paraneoptera</taxon>
        <taxon>Hemiptera</taxon>
        <taxon>Sternorrhyncha</taxon>
        <taxon>Psylloidea</taxon>
        <taxon>Psyllidae</taxon>
        <taxon>Psyllinae</taxon>
        <taxon>Cacopsylla</taxon>
    </lineage>
</organism>
<protein>
    <submittedName>
        <fullName evidence="1">Uncharacterized protein</fullName>
    </submittedName>
</protein>
<proteinExistence type="predicted"/>
<evidence type="ECO:0000313" key="1">
    <source>
        <dbReference type="EMBL" id="CAG6745488.1"/>
    </source>
</evidence>
<name>A0A8D8ZCU3_9HEMI</name>